<dbReference type="RefSeq" id="WP_210087615.1">
    <property type="nucleotide sequence ID" value="NZ_JAGGKG010000002.1"/>
</dbReference>
<dbReference type="PANTHER" id="PTHR47199:SF2">
    <property type="entry name" value="PHOTOSYSTEM II STABILITY_ASSEMBLY FACTOR HCF136, CHLOROPLASTIC"/>
    <property type="match status" value="1"/>
</dbReference>
<evidence type="ECO:0000313" key="2">
    <source>
        <dbReference type="EMBL" id="MBP1903920.1"/>
    </source>
</evidence>
<gene>
    <name evidence="2" type="ORF">J2Z32_000537</name>
</gene>
<proteinExistence type="predicted"/>
<accession>A0ABS4FMW1</accession>
<sequence length="430" mass="48121">MLLKPWRKYIALFIIFQLVIVGCSSSKPEANAPEQKQEPAEEGQTITVTNLEPSPSNISTGDTKPDGPKYQIQTRLTDFQLLSASTGLAWGTTRGELRLYSTKDNGVTWTNISPSSAIQFPSNPKYGQEIYFTDPDHGWIVRRSVGSDQIIILRTINGGLTWKLSSIANSLEIAAIDFINPKHGWIMTTADQGSEKEAKMLFETEDGGATWVVNMKNDTLPNETKRENVLPKEASFISMDFSNAERGYATVIENGEPNLYVTDDGGIDWKVQDNFFDRSKYESQDQFKIGVISAFTKQSANVWISVGCVRGDKTKYNGYFTKDAGKSWSFVSFDLPWQSGVNESLSPVFLNEHEGWSIHNATIYHTTNQGKNWTTLPESSTLKKIMKDYPEVVKLQFFTSKVGWLLVAKSDQKRSLLLQTTDGGANWSVL</sequence>
<dbReference type="EMBL" id="JAGGKG010000002">
    <property type="protein sequence ID" value="MBP1903920.1"/>
    <property type="molecule type" value="Genomic_DNA"/>
</dbReference>
<name>A0ABS4FMW1_9BACL</name>
<evidence type="ECO:0000313" key="3">
    <source>
        <dbReference type="Proteomes" id="UP001519272"/>
    </source>
</evidence>
<dbReference type="CDD" id="cd15482">
    <property type="entry name" value="Sialidase_non-viral"/>
    <property type="match status" value="1"/>
</dbReference>
<feature type="compositionally biased region" description="Polar residues" evidence="1">
    <location>
        <begin position="44"/>
        <end position="62"/>
    </location>
</feature>
<protein>
    <submittedName>
        <fullName evidence="2">Photosystem II stability/assembly factor-like uncharacterized protein</fullName>
    </submittedName>
</protein>
<keyword evidence="3" id="KW-1185">Reference proteome</keyword>
<dbReference type="PANTHER" id="PTHR47199">
    <property type="entry name" value="PHOTOSYSTEM II STABILITY/ASSEMBLY FACTOR HCF136, CHLOROPLASTIC"/>
    <property type="match status" value="1"/>
</dbReference>
<organism evidence="2 3">
    <name type="scientific">Paenibacillus turicensis</name>
    <dbReference type="NCBI Taxonomy" id="160487"/>
    <lineage>
        <taxon>Bacteria</taxon>
        <taxon>Bacillati</taxon>
        <taxon>Bacillota</taxon>
        <taxon>Bacilli</taxon>
        <taxon>Bacillales</taxon>
        <taxon>Paenibacillaceae</taxon>
        <taxon>Paenibacillus</taxon>
    </lineage>
</organism>
<dbReference type="SUPFAM" id="SSF110296">
    <property type="entry name" value="Oligoxyloglucan reducing end-specific cellobiohydrolase"/>
    <property type="match status" value="2"/>
</dbReference>
<dbReference type="Gene3D" id="2.130.10.10">
    <property type="entry name" value="YVTN repeat-like/Quinoprotein amine dehydrogenase"/>
    <property type="match status" value="2"/>
</dbReference>
<comment type="caution">
    <text evidence="2">The sequence shown here is derived from an EMBL/GenBank/DDBJ whole genome shotgun (WGS) entry which is preliminary data.</text>
</comment>
<feature type="region of interest" description="Disordered" evidence="1">
    <location>
        <begin position="27"/>
        <end position="69"/>
    </location>
</feature>
<dbReference type="PROSITE" id="PS51257">
    <property type="entry name" value="PROKAR_LIPOPROTEIN"/>
    <property type="match status" value="1"/>
</dbReference>
<dbReference type="Proteomes" id="UP001519272">
    <property type="component" value="Unassembled WGS sequence"/>
</dbReference>
<reference evidence="2 3" key="1">
    <citation type="submission" date="2021-03" db="EMBL/GenBank/DDBJ databases">
        <title>Genomic Encyclopedia of Type Strains, Phase IV (KMG-IV): sequencing the most valuable type-strain genomes for metagenomic binning, comparative biology and taxonomic classification.</title>
        <authorList>
            <person name="Goeker M."/>
        </authorList>
    </citation>
    <scope>NUCLEOTIDE SEQUENCE [LARGE SCALE GENOMIC DNA]</scope>
    <source>
        <strain evidence="2 3">DSM 14349</strain>
    </source>
</reference>
<dbReference type="InterPro" id="IPR015943">
    <property type="entry name" value="WD40/YVTN_repeat-like_dom_sf"/>
</dbReference>
<evidence type="ECO:0000256" key="1">
    <source>
        <dbReference type="SAM" id="MobiDB-lite"/>
    </source>
</evidence>